<dbReference type="EMBL" id="MSCK01000001">
    <property type="protein sequence ID" value="PQJ73362.1"/>
    <property type="molecule type" value="Genomic_DNA"/>
</dbReference>
<protein>
    <submittedName>
        <fullName evidence="2">Limonene-1,2-epoxide hydrolase</fullName>
    </submittedName>
</protein>
<sequence>MDNKEVIKKFYTSFSNGNVTGMLECYHKDIVFKDAVFGRLEGDRAFKMWEMLLSQKKQDTIINFSNIEATAESGKANWVAEYLYGDKKRKVVNRVSADFKFKDGKIIQHFDTFDLWSWTKQAMGLPGYLMGWTSFMRNKIQQTTNNRLDIFIKK</sequence>
<dbReference type="InterPro" id="IPR032710">
    <property type="entry name" value="NTF2-like_dom_sf"/>
</dbReference>
<dbReference type="Pfam" id="PF12680">
    <property type="entry name" value="SnoaL_2"/>
    <property type="match status" value="1"/>
</dbReference>
<organism evidence="2 3">
    <name type="scientific">Polaribacter butkevichii</name>
    <dbReference type="NCBI Taxonomy" id="218490"/>
    <lineage>
        <taxon>Bacteria</taxon>
        <taxon>Pseudomonadati</taxon>
        <taxon>Bacteroidota</taxon>
        <taxon>Flavobacteriia</taxon>
        <taxon>Flavobacteriales</taxon>
        <taxon>Flavobacteriaceae</taxon>
    </lineage>
</organism>
<feature type="domain" description="SnoaL-like" evidence="1">
    <location>
        <begin position="8"/>
        <end position="109"/>
    </location>
</feature>
<keyword evidence="2" id="KW-0378">Hydrolase</keyword>
<dbReference type="Proteomes" id="UP000247345">
    <property type="component" value="Unassembled WGS sequence"/>
</dbReference>
<evidence type="ECO:0000259" key="1">
    <source>
        <dbReference type="Pfam" id="PF12680"/>
    </source>
</evidence>
<dbReference type="OrthoDB" id="391735at2"/>
<dbReference type="Gene3D" id="3.10.450.50">
    <property type="match status" value="1"/>
</dbReference>
<evidence type="ECO:0000313" key="2">
    <source>
        <dbReference type="EMBL" id="PQJ73362.1"/>
    </source>
</evidence>
<reference evidence="2 3" key="1">
    <citation type="submission" date="2016-12" db="EMBL/GenBank/DDBJ databases">
        <title>Trade-off between light-utilization and light-protection in marine flavobacteria.</title>
        <authorList>
            <person name="Kumagai Y."/>
            <person name="Yoshizawa S."/>
            <person name="Kogure K."/>
            <person name="Iwasaki W."/>
        </authorList>
    </citation>
    <scope>NUCLEOTIDE SEQUENCE [LARGE SCALE GENOMIC DNA]</scope>
    <source>
        <strain evidence="2 3">KCTC 12100</strain>
    </source>
</reference>
<gene>
    <name evidence="2" type="ORF">BTO14_08850</name>
</gene>
<dbReference type="GO" id="GO:0016787">
    <property type="term" value="F:hydrolase activity"/>
    <property type="evidence" value="ECO:0007669"/>
    <property type="project" value="UniProtKB-KW"/>
</dbReference>
<dbReference type="RefSeq" id="WP_105049029.1">
    <property type="nucleotide sequence ID" value="NZ_CP150661.1"/>
</dbReference>
<dbReference type="AlphaFoldDB" id="A0A2P6CEM2"/>
<evidence type="ECO:0000313" key="3">
    <source>
        <dbReference type="Proteomes" id="UP000247345"/>
    </source>
</evidence>
<accession>A0A2P6CEM2</accession>
<proteinExistence type="predicted"/>
<comment type="caution">
    <text evidence="2">The sequence shown here is derived from an EMBL/GenBank/DDBJ whole genome shotgun (WGS) entry which is preliminary data.</text>
</comment>
<name>A0A2P6CEM2_9FLAO</name>
<dbReference type="SUPFAM" id="SSF54427">
    <property type="entry name" value="NTF2-like"/>
    <property type="match status" value="1"/>
</dbReference>
<dbReference type="InterPro" id="IPR037401">
    <property type="entry name" value="SnoaL-like"/>
</dbReference>
<keyword evidence="3" id="KW-1185">Reference proteome</keyword>